<evidence type="ECO:0000256" key="1">
    <source>
        <dbReference type="SAM" id="Phobius"/>
    </source>
</evidence>
<dbReference type="Proteomes" id="UP000235786">
    <property type="component" value="Unassembled WGS sequence"/>
</dbReference>
<protein>
    <recommendedName>
        <fullName evidence="4">Mid2 domain-containing protein</fullName>
    </recommendedName>
</protein>
<organism evidence="2 3">
    <name type="scientific">Hyaloscypha variabilis (strain UAMH 11265 / GT02V1 / F)</name>
    <name type="common">Meliniomyces variabilis</name>
    <dbReference type="NCBI Taxonomy" id="1149755"/>
    <lineage>
        <taxon>Eukaryota</taxon>
        <taxon>Fungi</taxon>
        <taxon>Dikarya</taxon>
        <taxon>Ascomycota</taxon>
        <taxon>Pezizomycotina</taxon>
        <taxon>Leotiomycetes</taxon>
        <taxon>Helotiales</taxon>
        <taxon>Hyaloscyphaceae</taxon>
        <taxon>Hyaloscypha</taxon>
        <taxon>Hyaloscypha variabilis</taxon>
    </lineage>
</organism>
<keyword evidence="1" id="KW-1133">Transmembrane helix</keyword>
<keyword evidence="1" id="KW-0472">Membrane</keyword>
<dbReference type="OrthoDB" id="4497263at2759"/>
<keyword evidence="1" id="KW-0812">Transmembrane</keyword>
<accession>A0A2J6S5N7</accession>
<gene>
    <name evidence="2" type="ORF">L207DRAFT_576943</name>
</gene>
<reference evidence="2 3" key="1">
    <citation type="submission" date="2016-04" db="EMBL/GenBank/DDBJ databases">
        <title>A degradative enzymes factory behind the ericoid mycorrhizal symbiosis.</title>
        <authorList>
            <consortium name="DOE Joint Genome Institute"/>
            <person name="Martino E."/>
            <person name="Morin E."/>
            <person name="Grelet G."/>
            <person name="Kuo A."/>
            <person name="Kohler A."/>
            <person name="Daghino S."/>
            <person name="Barry K."/>
            <person name="Choi C."/>
            <person name="Cichocki N."/>
            <person name="Clum A."/>
            <person name="Copeland A."/>
            <person name="Hainaut M."/>
            <person name="Haridas S."/>
            <person name="Labutti K."/>
            <person name="Lindquist E."/>
            <person name="Lipzen A."/>
            <person name="Khouja H.-R."/>
            <person name="Murat C."/>
            <person name="Ohm R."/>
            <person name="Olson A."/>
            <person name="Spatafora J."/>
            <person name="Veneault-Fourrey C."/>
            <person name="Henrissat B."/>
            <person name="Grigoriev I."/>
            <person name="Martin F."/>
            <person name="Perotto S."/>
        </authorList>
    </citation>
    <scope>NUCLEOTIDE SEQUENCE [LARGE SCALE GENOMIC DNA]</scope>
    <source>
        <strain evidence="2 3">F</strain>
    </source>
</reference>
<sequence>MATRSAETNNGVTTSWVPLTTPGPVLSPECTSAIYLSPQNNASIGAYDPWYGQNVNTNLRCELPQQTTWWDQSDLAASTLWNLGPLACPNGYTTASTQSVNSISTILACCPSGYDFQNVIAPAPEANECFSTLTSGQVITPLSSSAGTWYPTTMSITGSGTVIHGVQINGWNFASSSTSTSSSVAAQTTSSAASSTSGSAAANTTGGSGLNVTAAGTSGGLSSGAKAGIGIAVAVGVIGICCLVATVLFFRRRRHAGVKGQDNFVTPPGYYAQNPAGQYGETPKVEKYAYPSSQQYVAPVEVSGQSKPAPPVEIG</sequence>
<dbReference type="CDD" id="cd12087">
    <property type="entry name" value="TM_EGFR-like"/>
    <property type="match status" value="1"/>
</dbReference>
<evidence type="ECO:0008006" key="4">
    <source>
        <dbReference type="Google" id="ProtNLM"/>
    </source>
</evidence>
<feature type="transmembrane region" description="Helical" evidence="1">
    <location>
        <begin position="227"/>
        <end position="250"/>
    </location>
</feature>
<name>A0A2J6S5N7_HYAVF</name>
<evidence type="ECO:0000313" key="2">
    <source>
        <dbReference type="EMBL" id="PMD46066.1"/>
    </source>
</evidence>
<keyword evidence="3" id="KW-1185">Reference proteome</keyword>
<dbReference type="EMBL" id="KZ613939">
    <property type="protein sequence ID" value="PMD46066.1"/>
    <property type="molecule type" value="Genomic_DNA"/>
</dbReference>
<proteinExistence type="predicted"/>
<evidence type="ECO:0000313" key="3">
    <source>
        <dbReference type="Proteomes" id="UP000235786"/>
    </source>
</evidence>
<dbReference type="AlphaFoldDB" id="A0A2J6S5N7"/>